<dbReference type="EMBL" id="FNFC01000012">
    <property type="protein sequence ID" value="SDJ94312.1"/>
    <property type="molecule type" value="Genomic_DNA"/>
</dbReference>
<dbReference type="OrthoDB" id="176962at2157"/>
<dbReference type="RefSeq" id="WP_092703628.1">
    <property type="nucleotide sequence ID" value="NZ_FNFC01000012.1"/>
</dbReference>
<evidence type="ECO:0000313" key="1">
    <source>
        <dbReference type="EMBL" id="SDJ94312.1"/>
    </source>
</evidence>
<dbReference type="Proteomes" id="UP000198856">
    <property type="component" value="Unassembled WGS sequence"/>
</dbReference>
<dbReference type="AlphaFoldDB" id="A0A1G8XUJ5"/>
<organism evidence="1 2">
    <name type="scientific">Halovenus aranensis</name>
    <dbReference type="NCBI Taxonomy" id="890420"/>
    <lineage>
        <taxon>Archaea</taxon>
        <taxon>Methanobacteriati</taxon>
        <taxon>Methanobacteriota</taxon>
        <taxon>Stenosarchaea group</taxon>
        <taxon>Halobacteria</taxon>
        <taxon>Halobacteriales</taxon>
        <taxon>Haloarculaceae</taxon>
        <taxon>Halovenus</taxon>
    </lineage>
</organism>
<reference evidence="1 2" key="1">
    <citation type="submission" date="2016-10" db="EMBL/GenBank/DDBJ databases">
        <authorList>
            <person name="de Groot N.N."/>
        </authorList>
    </citation>
    <scope>NUCLEOTIDE SEQUENCE [LARGE SCALE GENOMIC DNA]</scope>
    <source>
        <strain evidence="1 2">IBRC-M10015</strain>
    </source>
</reference>
<name>A0A1G8XUJ5_9EURY</name>
<proteinExistence type="predicted"/>
<accession>A0A1G8XUJ5</accession>
<keyword evidence="2" id="KW-1185">Reference proteome</keyword>
<dbReference type="STRING" id="890420.SAMN05216226_11293"/>
<gene>
    <name evidence="1" type="ORF">SAMN05216226_11293</name>
</gene>
<evidence type="ECO:0008006" key="3">
    <source>
        <dbReference type="Google" id="ProtNLM"/>
    </source>
</evidence>
<sequence length="66" mass="7775">MSEYTTISLRKEFVADVEAYLEDEPFDSVKEFMKHLVIREIESDEEISTAEARQIAQKLRDLGYME</sequence>
<protein>
    <recommendedName>
        <fullName evidence="3">CopG family transcriptional regulator</fullName>
    </recommendedName>
</protein>
<evidence type="ECO:0000313" key="2">
    <source>
        <dbReference type="Proteomes" id="UP000198856"/>
    </source>
</evidence>